<organism evidence="1 2">
    <name type="scientific">Sporichthya brevicatena</name>
    <dbReference type="NCBI Taxonomy" id="171442"/>
    <lineage>
        <taxon>Bacteria</taxon>
        <taxon>Bacillati</taxon>
        <taxon>Actinomycetota</taxon>
        <taxon>Actinomycetes</taxon>
        <taxon>Sporichthyales</taxon>
        <taxon>Sporichthyaceae</taxon>
        <taxon>Sporichthya</taxon>
    </lineage>
</organism>
<gene>
    <name evidence="1" type="ORF">GCM10009547_10070</name>
</gene>
<keyword evidence="2" id="KW-1185">Reference proteome</keyword>
<sequence length="266" mass="27995">MANGSPDPDAARSSDADLDRLRHLAYVALPPALGRTRRARVADDLARRNLADGARWSVARDRLIPEVLRVSPHPSGVGALAARVGRGGPESPAEAALAAMTPATRAAYVLTRLEGVDAERAEALLRQAGVADPRTAVSMAERADLTPADVRAVVVPVVTSSRRPRIIAAAAAVLVVGVAAPVIAVTTGGGSTDTPEQVSNTTPVQQQPDADAIAKAVQLDRDLRRILDRLDDELARPDQNKAEIQRLRTLRAAVIAEQKRLGGSTP</sequence>
<dbReference type="EMBL" id="BAAAHE010000007">
    <property type="protein sequence ID" value="GAA0609979.1"/>
    <property type="molecule type" value="Genomic_DNA"/>
</dbReference>
<protein>
    <submittedName>
        <fullName evidence="1">Uncharacterized protein</fullName>
    </submittedName>
</protein>
<evidence type="ECO:0000313" key="1">
    <source>
        <dbReference type="EMBL" id="GAA0609979.1"/>
    </source>
</evidence>
<evidence type="ECO:0000313" key="2">
    <source>
        <dbReference type="Proteomes" id="UP001500957"/>
    </source>
</evidence>
<accession>A0ABP3RLI9</accession>
<name>A0ABP3RLI9_9ACTN</name>
<proteinExistence type="predicted"/>
<dbReference type="Proteomes" id="UP001500957">
    <property type="component" value="Unassembled WGS sequence"/>
</dbReference>
<dbReference type="RefSeq" id="WP_344602253.1">
    <property type="nucleotide sequence ID" value="NZ_BAAAHE010000007.1"/>
</dbReference>
<comment type="caution">
    <text evidence="1">The sequence shown here is derived from an EMBL/GenBank/DDBJ whole genome shotgun (WGS) entry which is preliminary data.</text>
</comment>
<reference evidence="2" key="1">
    <citation type="journal article" date="2019" name="Int. J. Syst. Evol. Microbiol.">
        <title>The Global Catalogue of Microorganisms (GCM) 10K type strain sequencing project: providing services to taxonomists for standard genome sequencing and annotation.</title>
        <authorList>
            <consortium name="The Broad Institute Genomics Platform"/>
            <consortium name="The Broad Institute Genome Sequencing Center for Infectious Disease"/>
            <person name="Wu L."/>
            <person name="Ma J."/>
        </authorList>
    </citation>
    <scope>NUCLEOTIDE SEQUENCE [LARGE SCALE GENOMIC DNA]</scope>
    <source>
        <strain evidence="2">JCM 10671</strain>
    </source>
</reference>